<feature type="region of interest" description="Disordered" evidence="1">
    <location>
        <begin position="93"/>
        <end position="119"/>
    </location>
</feature>
<comment type="caution">
    <text evidence="4">The sequence shown here is derived from an EMBL/GenBank/DDBJ whole genome shotgun (WGS) entry which is preliminary data.</text>
</comment>
<accession>A0ABR8A0B8</accession>
<dbReference type="Pfam" id="PF00691">
    <property type="entry name" value="OmpA"/>
    <property type="match status" value="1"/>
</dbReference>
<dbReference type="InterPro" id="IPR036737">
    <property type="entry name" value="OmpA-like_sf"/>
</dbReference>
<proteinExistence type="predicted"/>
<evidence type="ECO:0000256" key="2">
    <source>
        <dbReference type="SAM" id="SignalP"/>
    </source>
</evidence>
<evidence type="ECO:0000256" key="1">
    <source>
        <dbReference type="SAM" id="MobiDB-lite"/>
    </source>
</evidence>
<evidence type="ECO:0000313" key="5">
    <source>
        <dbReference type="Proteomes" id="UP000642094"/>
    </source>
</evidence>
<keyword evidence="5" id="KW-1185">Reference proteome</keyword>
<dbReference type="Proteomes" id="UP000642094">
    <property type="component" value="Unassembled WGS sequence"/>
</dbReference>
<dbReference type="SUPFAM" id="SSF103088">
    <property type="entry name" value="OmpA-like"/>
    <property type="match status" value="1"/>
</dbReference>
<dbReference type="InterPro" id="IPR013783">
    <property type="entry name" value="Ig-like_fold"/>
</dbReference>
<feature type="signal peptide" evidence="2">
    <location>
        <begin position="1"/>
        <end position="30"/>
    </location>
</feature>
<dbReference type="SUPFAM" id="SSF56935">
    <property type="entry name" value="Porins"/>
    <property type="match status" value="1"/>
</dbReference>
<reference evidence="4 5" key="1">
    <citation type="journal article" date="2020" name="ISME J.">
        <title>Comparative genomics reveals insights into cyanobacterial evolution and habitat adaptation.</title>
        <authorList>
            <person name="Chen M.Y."/>
            <person name="Teng W.K."/>
            <person name="Zhao L."/>
            <person name="Hu C.X."/>
            <person name="Zhou Y.K."/>
            <person name="Han B.P."/>
            <person name="Song L.R."/>
            <person name="Shu W.S."/>
        </authorList>
    </citation>
    <scope>NUCLEOTIDE SEQUENCE [LARGE SCALE GENOMIC DNA]</scope>
    <source>
        <strain evidence="4 5">FACHB-723</strain>
    </source>
</reference>
<dbReference type="RefSeq" id="WP_190403910.1">
    <property type="nucleotide sequence ID" value="NZ_JACJQB010000028.1"/>
</dbReference>
<dbReference type="Gene3D" id="2.60.40.10">
    <property type="entry name" value="Immunoglobulins"/>
    <property type="match status" value="1"/>
</dbReference>
<feature type="compositionally biased region" description="Polar residues" evidence="1">
    <location>
        <begin position="107"/>
        <end position="119"/>
    </location>
</feature>
<keyword evidence="4" id="KW-0675">Receptor</keyword>
<evidence type="ECO:0000259" key="3">
    <source>
        <dbReference type="Pfam" id="PF00691"/>
    </source>
</evidence>
<feature type="region of interest" description="Disordered" evidence="1">
    <location>
        <begin position="54"/>
        <end position="75"/>
    </location>
</feature>
<name>A0ABR8A0B8_9CYAN</name>
<feature type="domain" description="OmpA-like" evidence="3">
    <location>
        <begin position="1261"/>
        <end position="1336"/>
    </location>
</feature>
<feature type="chain" id="PRO_5047013211" evidence="2">
    <location>
        <begin position="31"/>
        <end position="1684"/>
    </location>
</feature>
<sequence>MKRKLKSFPRIASLVIPQILLMLMTTAAHANTTGLSKDQQGYVELNSPESLINQDRNASQSNDTPPIVNNPQFPENTVVSSIDKTTDKEIAKPAISPAINPSPVPETNPNLDKNTITSPTAQATTKQSIVILSPTIDTVLDVPAATVVIQMPLKTKVELLVNGKAVDASSIGRLEVDEANQTVTQTWYGVPLQAGNNTVSAKAIGGDSSILDASVNLKVRGTPVKLVIKTLESRIPADGRSFATVDGQLVDENNNRSNWDAVVTLETNNGEFIGTDFSPEQPGFQVQAKQGKFTAQLKSGLSTGSVTIRAVTSQMEAFTQVQFETDLRPSLVTGVIDLRVGARGTDFYRSLREFLPVDRDNRTQVDLYGAVFGTGRVGEWLVTGAFNNSRTLSQDCAGNSSLFTGEKYCDPQYPVTGDSSTSSLTTPSFDSLYLRVERNSPVQGAGTDYLMWGNFNTEEFTSRSQQYSGLSRQLQGLKGNFNLGDLQITGFYSNVGKSFQRDTIAPNGTSGTYFLSKRFLINGSENVVIELIDFFSAGTVIARQQLSRGKDYDIDYDSGSLLFRQPLLQTDLDERGNLLRRQIVVTYQNEEVGGDSSIYGGQLRYNFNRSQSQPSWLTANYFKESLGVRNFVLYGTSALISLGDKTQLIAEYARSQNDSELLGYVSGSAFRFDLNSEVAPGILTRLYYNKTETGFTNNATTSFVPGQTRYGAQVNAKLGSTTSVKLQYDQEDNLGVAPRPLTSLADLLNQRQEAVPGSAVDNSLRTISVGLQQNLGAALLNLDLLYRDRIDRQPPNFLTSNSTQLRSRLSVPITDSLRLNAQNEVSISASADAVIPDRTVVTLDWTIVQGVTARLGQQWFQSGPLAGKAITSADLIGEYKLGTDTSFTGRYSFLTGDNTNSTQGALGFNQRWQIVSGLRLAFGYEHIFGSFATTTPTGTQFLQPVAVGQSSSSLTLQNGNSYNIGLEYTDNPDFKASARFEHRSDNTSSNSVFNASALGKLSPALTMLFNYQQSSAANQALAGLGTISSLKVGLAYRDPNDDRLNVLMRYEYRQNPSIVPESLISGAGNGYNDHTFAIEAIYAPDWQWEFYGKLALRNSTTQVAQDFIANSITNLTQFRVSYRLNYNLELVGEGRFLAQPTAGYSELGLVGEVGYYLTPNLRLAVGYSSGSINADRDFSGTRSAGGLYAGLTVKLNELFDGFGLQKMPPRQQQEPIDPQTPVAQVAPPAQKVATAAIPNLPQSISLNVSRSLTFKNSQSNPNSTDLSVADIAVLENLASVLKEYKNISIDIQGYMGSLADMNSGDNLAANRMIAARKYLLDRGVTGSQMTLRSLGGVAASAEPANLSLVSFALNGKADVFNAIANRLQASTINSPAAEFLQSILPDSTSNLQANATNAPINPAINKSTNISLGINVDKNGQIADLSYASIDRLIERLKTNPNATIELQTSSVSSNANNLEMFKLLAVRTYLLDKGINSDRILLSTNTNTNINPTDVNNSPVYISLSDDDSTNTIATTPTVPATQADARTTPVPMANANTVNTPLALLMQDDLNGGRRLSSRLNGLGNWLESTLPNLPSNDQLTLQFSETLSFSELGLNQLLTQIPTELFLAAIINPDNIIATQDDVPVTTATATTADRRLATAFNFLLTGNGDVVTAFIRALEMNDVAKTGFAIPADQLPNLKN</sequence>
<gene>
    <name evidence="4" type="ORF">H6F41_13085</name>
</gene>
<dbReference type="Gene3D" id="3.30.1330.60">
    <property type="entry name" value="OmpA-like domain"/>
    <property type="match status" value="1"/>
</dbReference>
<evidence type="ECO:0000313" key="4">
    <source>
        <dbReference type="EMBL" id="MBD2189073.1"/>
    </source>
</evidence>
<keyword evidence="2" id="KW-0732">Signal</keyword>
<protein>
    <submittedName>
        <fullName evidence="4">TonB-dependent receptor</fullName>
    </submittedName>
</protein>
<dbReference type="InterPro" id="IPR006665">
    <property type="entry name" value="OmpA-like"/>
</dbReference>
<dbReference type="EMBL" id="JACJQB010000028">
    <property type="protein sequence ID" value="MBD2189073.1"/>
    <property type="molecule type" value="Genomic_DNA"/>
</dbReference>
<organism evidence="4 5">
    <name type="scientific">Pseudanabaena mucicola FACHB-723</name>
    <dbReference type="NCBI Taxonomy" id="2692860"/>
    <lineage>
        <taxon>Bacteria</taxon>
        <taxon>Bacillati</taxon>
        <taxon>Cyanobacteriota</taxon>
        <taxon>Cyanophyceae</taxon>
        <taxon>Pseudanabaenales</taxon>
        <taxon>Pseudanabaenaceae</taxon>
        <taxon>Pseudanabaena</taxon>
    </lineage>
</organism>